<keyword evidence="3" id="KW-0624">Polysaccharide degradation</keyword>
<gene>
    <name evidence="6" type="ORF">SAMN04515671_0822</name>
</gene>
<evidence type="ECO:0000313" key="7">
    <source>
        <dbReference type="Proteomes" id="UP000198741"/>
    </source>
</evidence>
<dbReference type="InterPro" id="IPR050964">
    <property type="entry name" value="Striated_Muscle_Regulatory"/>
</dbReference>
<feature type="region of interest" description="Disordered" evidence="4">
    <location>
        <begin position="2006"/>
        <end position="2048"/>
    </location>
</feature>
<accession>A0A1H0J8R8</accession>
<evidence type="ECO:0000313" key="6">
    <source>
        <dbReference type="EMBL" id="SDO40106.1"/>
    </source>
</evidence>
<protein>
    <submittedName>
        <fullName evidence="6">Fibronectin type III domain-containing protein</fullName>
    </submittedName>
</protein>
<organism evidence="6 7">
    <name type="scientific">Nakamurella panacisegetis</name>
    <dbReference type="NCBI Taxonomy" id="1090615"/>
    <lineage>
        <taxon>Bacteria</taxon>
        <taxon>Bacillati</taxon>
        <taxon>Actinomycetota</taxon>
        <taxon>Actinomycetes</taxon>
        <taxon>Nakamurellales</taxon>
        <taxon>Nakamurellaceae</taxon>
        <taxon>Nakamurella</taxon>
    </lineage>
</organism>
<dbReference type="InterPro" id="IPR003961">
    <property type="entry name" value="FN3_dom"/>
</dbReference>
<dbReference type="PANTHER" id="PTHR13817:SF73">
    <property type="entry name" value="FIBRONECTIN TYPE-III DOMAIN-CONTAINING PROTEIN"/>
    <property type="match status" value="1"/>
</dbReference>
<evidence type="ECO:0000259" key="5">
    <source>
        <dbReference type="PROSITE" id="PS50853"/>
    </source>
</evidence>
<dbReference type="Pfam" id="PF17963">
    <property type="entry name" value="Big_9"/>
    <property type="match status" value="2"/>
</dbReference>
<dbReference type="Pfam" id="PF00041">
    <property type="entry name" value="fn3"/>
    <property type="match status" value="2"/>
</dbReference>
<dbReference type="CDD" id="cd00063">
    <property type="entry name" value="FN3"/>
    <property type="match status" value="2"/>
</dbReference>
<dbReference type="EMBL" id="LT629710">
    <property type="protein sequence ID" value="SDO40106.1"/>
    <property type="molecule type" value="Genomic_DNA"/>
</dbReference>
<feature type="region of interest" description="Disordered" evidence="4">
    <location>
        <begin position="384"/>
        <end position="429"/>
    </location>
</feature>
<proteinExistence type="predicted"/>
<dbReference type="Gene3D" id="2.60.40.10">
    <property type="entry name" value="Immunoglobulins"/>
    <property type="match status" value="3"/>
</dbReference>
<dbReference type="PROSITE" id="PS50853">
    <property type="entry name" value="FN3"/>
    <property type="match status" value="3"/>
</dbReference>
<reference evidence="6 7" key="1">
    <citation type="submission" date="2016-10" db="EMBL/GenBank/DDBJ databases">
        <authorList>
            <person name="de Groot N.N."/>
        </authorList>
    </citation>
    <scope>NUCLEOTIDE SEQUENCE [LARGE SCALE GENOMIC DNA]</scope>
    <source>
        <strain evidence="7">P4-7,KCTC 19426,CECT 7604</strain>
    </source>
</reference>
<keyword evidence="7" id="KW-1185">Reference proteome</keyword>
<evidence type="ECO:0000256" key="2">
    <source>
        <dbReference type="ARBA" id="ARBA00023295"/>
    </source>
</evidence>
<keyword evidence="1" id="KW-0677">Repeat</keyword>
<dbReference type="GO" id="GO:0016798">
    <property type="term" value="F:hydrolase activity, acting on glycosyl bonds"/>
    <property type="evidence" value="ECO:0007669"/>
    <property type="project" value="UniProtKB-KW"/>
</dbReference>
<dbReference type="SUPFAM" id="SSF49265">
    <property type="entry name" value="Fibronectin type III"/>
    <property type="match status" value="3"/>
</dbReference>
<feature type="domain" description="Fibronectin type-III" evidence="5">
    <location>
        <begin position="1770"/>
        <end position="1862"/>
    </location>
</feature>
<evidence type="ECO:0000256" key="4">
    <source>
        <dbReference type="SAM" id="MobiDB-lite"/>
    </source>
</evidence>
<feature type="compositionally biased region" description="Low complexity" evidence="4">
    <location>
        <begin position="2025"/>
        <end position="2048"/>
    </location>
</feature>
<dbReference type="InterPro" id="IPR036116">
    <property type="entry name" value="FN3_sf"/>
</dbReference>
<evidence type="ECO:0000256" key="1">
    <source>
        <dbReference type="ARBA" id="ARBA00022737"/>
    </source>
</evidence>
<keyword evidence="3" id="KW-0119">Carbohydrate metabolism</keyword>
<dbReference type="RefSeq" id="WP_090474705.1">
    <property type="nucleotide sequence ID" value="NZ_LT629710.1"/>
</dbReference>
<dbReference type="PANTHER" id="PTHR13817">
    <property type="entry name" value="TITIN"/>
    <property type="match status" value="1"/>
</dbReference>
<dbReference type="GO" id="GO:0000272">
    <property type="term" value="P:polysaccharide catabolic process"/>
    <property type="evidence" value="ECO:0007669"/>
    <property type="project" value="UniProtKB-KW"/>
</dbReference>
<keyword evidence="2" id="KW-0326">Glycosidase</keyword>
<evidence type="ECO:0000256" key="3">
    <source>
        <dbReference type="ARBA" id="ARBA00023326"/>
    </source>
</evidence>
<dbReference type="STRING" id="1090615.SAMN04515671_0822"/>
<feature type="domain" description="Fibronectin type-III" evidence="5">
    <location>
        <begin position="1586"/>
        <end position="1675"/>
    </location>
</feature>
<dbReference type="Proteomes" id="UP000198741">
    <property type="component" value="Chromosome I"/>
</dbReference>
<sequence>MAAIPQRLRPALSRVRRYASRIGPGRGVAGVCAVALVGIGVVAATQHGFAQQPPAPVNRSAWVLNADKSLVGRINPSAAELDSALTVRGSVALFQDPVVGTPLLLDKAAHELTLVDQATVTVGARAAVPDNAEVAIAGGVVAVADRNDGRLWFGAATAVASVDSHLVKQKATIGARPTLAVTTAGTVLAVAPGSDRITVGRLDGSVGTVPVAGGRTAGASPSGSDIQLTAVGETPVVLDRTDRTLRVAGHRFVLPLGQRIEAAVLQQPGPAASMVYLQTPTSLLSVDLDSGAVTTSAVVTGTAGAVRPVVAGGCVYAVWGGTLTAGERLCPGAPAIPRRLDGTTGASVLHLAAVGDVVTVNDSVTGLSFLASDDFRVVDNWNDVAPPAVSDPDKTGVQNQNASDQTPPPPPSCTSVPIGKPHAQNDEYGVRAGRETVLRVLDNDPTTDCTSVVITGVSAWPASVGTVSVVAGGTALQVSTAPEATGVLPVLRYQVGNGRGGTAEASVTVTVAPPGESKAPVRIRRPAADVEAGATITYNVLDDYYSPVGDDLYLESAVTDAGDVVSFRPDGSITYRSTGTGIGSDRRVQFVVSDGRTRTSGVMAVSITDVGSSAPVSFPVYAHGRAGSTIQTDPTRTLTTASAKPVVISKVTAEGPDAGATATVSPDGRRISVSSSAAGTYYFSFEAATGDHATTGVLRADFTAGAAAAVPMVDVAYLPAGGSAVVDPLANDSDPAGAGLAVRRVDVPAWAGLTAAVSDLHLVRIESPRQLAREVTLAYDLYDGHADQPGQIRVVPVPATAAAPPPVATPISVTVRAGDAVTIPVADHAYAQDGTQVTAVLDAAEVAAIPGRAFSTGSEIRYLAPAIAPAGPITFGYTAMAASSTPTEPVQARSAVSITVVGADASVDRPPASPAPVVARVFAGGSITVALPLDGIDPDGDWVVTSSLQQPEAPLGSVSLSGADSLSYTAFRTPGVDRISYRVTDPYGKTAVGTATVLVVPPLQEAAPPIAPDLSASVRPGRSIRIEPLASVVDPGGRSVTFASPAFEAPSGVSVVRDGDGLVVTAPNRPTQISLRYNVINTQHLAATGAISLTVSKDAPVPPPEATDVFVPPSAIQAGAATVNVDVSDHVTNRSGRRDQLTISVDPVSATVAVMDGRYSLRVTLSDHRQVVAYRARNNDGGTATAFVVVPPRTQLDPPRLLVGAPVISLEAGGSVTVLIADQVAVATGTPQIAADPALRATQGAAIRLSANAFRLTAPATAGGAAVVYVPINSGSGPPVVLGLAVTIVPKVIPAPQLDNTLLPVEVGQSAQVDLRPLTTTFDTSQAAGLVYSAGATPAGVTDSINGSVLTVTVPLGVPRGTEFTLPVQVTDDQGKIGRAVVTARATGSRKPLATLVSQHISGGRGGVPVTADVLTGSSDPIGLGLTVGSVKVTAGAAGVRSGPTLSGSKITVVPSPGYVGDIVIGFQVTDGTKDQDRAVAGTLTVTTQDVPSAPGTPSVVAGTLSAHSVELTWAAADPNGAPITGYTVSGNGISQTCPGNAPSCRLDGLQAGDGYRFSVIAHNAIGNSPPSPVSAAVVPDALPAAPAAPVAAYLGRGTVRVTWTQPTGDFTPVTTMTLREVIDGTVVATVTGRTSPFQASGLDSASQYQFQVRATNAFGDGPWSELSAPVIPSGVPAAPIGVVATYLYDGSMQRVRITWSAPPDDGGVAVSSYRLLQDGLPVDQHADSPTIRSVSGTAPVTFSVAAMNSRGVGPESARVVIDPWITPTAPGPPQLTPGDTTVAVGASGGTTPGSTVRGYQYQVGGGGWRDLASDASAVLTGLTNGHPYSVAVRVCNTESGPSTLTCSPASPSVTVTPFGPPGKPVITDISAPDSAPTTVTVRWTWPDSGGRPVGARTVTIKVGGTEVAGVDAGSGTWTGDAHWGTTVTADARFCVTDPATCTDADQKSYSTPPVFSYQVDGGSLGGTCAASASYGGDWVLDRASCDGTWQPNGTTVQVRYCRTGATYNQDPGDDHPVSTPPTTGPTTPTDPTTPTTPTTTTSPPTSSNWYVDVDGLWYRAPALTGSGASGC</sequence>
<dbReference type="SMART" id="SM00060">
    <property type="entry name" value="FN3"/>
    <property type="match status" value="4"/>
</dbReference>
<feature type="compositionally biased region" description="Polar residues" evidence="4">
    <location>
        <begin position="396"/>
        <end position="405"/>
    </location>
</feature>
<feature type="domain" description="Fibronectin type-III" evidence="5">
    <location>
        <begin position="1494"/>
        <end position="1582"/>
    </location>
</feature>
<keyword evidence="2" id="KW-0378">Hydrolase</keyword>
<name>A0A1H0J8R8_9ACTN</name>
<dbReference type="InterPro" id="IPR013783">
    <property type="entry name" value="Ig-like_fold"/>
</dbReference>